<evidence type="ECO:0000256" key="6">
    <source>
        <dbReference type="HAMAP-Rule" id="MF_01345"/>
    </source>
</evidence>
<evidence type="ECO:0000256" key="3">
    <source>
        <dbReference type="ARBA" id="ARBA00022884"/>
    </source>
</evidence>
<keyword evidence="2 6" id="KW-0699">rRNA-binding</keyword>
<dbReference type="EMBL" id="CP158689">
    <property type="protein sequence ID" value="XCC45272.1"/>
    <property type="molecule type" value="Genomic_DNA"/>
</dbReference>
<dbReference type="CDD" id="cd00364">
    <property type="entry name" value="Ribosomal_uS17"/>
    <property type="match status" value="1"/>
</dbReference>
<evidence type="ECO:0000256" key="2">
    <source>
        <dbReference type="ARBA" id="ARBA00022730"/>
    </source>
</evidence>
<sequence>MNNIFKNGVIVSDKMNKTRVVLIKRYKIHKKYKKNIFYRKKYFAHDKNNFYKIGDKVLIKLIRPLSKKKKWLIIKKFNYDTKTN</sequence>
<dbReference type="NCBIfam" id="NF004123">
    <property type="entry name" value="PRK05610.1"/>
    <property type="match status" value="1"/>
</dbReference>
<gene>
    <name evidence="6 7" type="primary">rpsQ</name>
    <name evidence="7" type="ORF">ABUS76_00680</name>
</gene>
<dbReference type="PRINTS" id="PR00973">
    <property type="entry name" value="RIBOSOMALS17"/>
</dbReference>
<dbReference type="Pfam" id="PF00366">
    <property type="entry name" value="Ribosomal_S17"/>
    <property type="match status" value="1"/>
</dbReference>
<keyword evidence="4 6" id="KW-0689">Ribosomal protein</keyword>
<comment type="subunit">
    <text evidence="6">Part of the 30S ribosomal subunit.</text>
</comment>
<reference evidence="7" key="1">
    <citation type="submission" date="2024-06" db="EMBL/GenBank/DDBJ databases">
        <title>Diversity, functionality, and evolutionary history of bacterial symbionts in false click beetles (Coleoptera, Throscidae).</title>
        <authorList>
            <person name="Wierz J.C."/>
            <person name="Malm H."/>
            <person name="Kaltenpoth M."/>
            <person name="Engl T."/>
        </authorList>
    </citation>
    <scope>NUCLEOTIDE SEQUENCE</scope>
    <source>
        <strain evidence="7">Ttur</strain>
    </source>
</reference>
<protein>
    <recommendedName>
        <fullName evidence="6">Small ribosomal subunit protein uS17</fullName>
    </recommendedName>
</protein>
<dbReference type="GO" id="GO:0006412">
    <property type="term" value="P:translation"/>
    <property type="evidence" value="ECO:0007669"/>
    <property type="project" value="UniProtKB-UniRule"/>
</dbReference>
<proteinExistence type="inferred from homology"/>
<dbReference type="PANTHER" id="PTHR10744">
    <property type="entry name" value="40S RIBOSOMAL PROTEIN S11 FAMILY MEMBER"/>
    <property type="match status" value="1"/>
</dbReference>
<dbReference type="GO" id="GO:0003735">
    <property type="term" value="F:structural constituent of ribosome"/>
    <property type="evidence" value="ECO:0007669"/>
    <property type="project" value="InterPro"/>
</dbReference>
<dbReference type="PANTHER" id="PTHR10744:SF1">
    <property type="entry name" value="SMALL RIBOSOMAL SUBUNIT PROTEIN US17M"/>
    <property type="match status" value="1"/>
</dbReference>
<dbReference type="InterPro" id="IPR019984">
    <property type="entry name" value="Ribosomal_uS17_bact/chlr"/>
</dbReference>
<accession>A0AAU7ZXI9</accession>
<comment type="similarity">
    <text evidence="1 6">Belongs to the universal ribosomal protein uS17 family.</text>
</comment>
<comment type="function">
    <text evidence="6">One of the primary rRNA binding proteins, it binds specifically to the 5'-end of 16S ribosomal RNA.</text>
</comment>
<dbReference type="GO" id="GO:0019843">
    <property type="term" value="F:rRNA binding"/>
    <property type="evidence" value="ECO:0007669"/>
    <property type="project" value="UniProtKB-UniRule"/>
</dbReference>
<dbReference type="InterPro" id="IPR000266">
    <property type="entry name" value="Ribosomal_uS17"/>
</dbReference>
<name>A0AAU7ZXI9_9FLAO</name>
<dbReference type="Gene3D" id="2.40.50.140">
    <property type="entry name" value="Nucleic acid-binding proteins"/>
    <property type="match status" value="1"/>
</dbReference>
<evidence type="ECO:0000256" key="5">
    <source>
        <dbReference type="ARBA" id="ARBA00023274"/>
    </source>
</evidence>
<evidence type="ECO:0000256" key="4">
    <source>
        <dbReference type="ARBA" id="ARBA00022980"/>
    </source>
</evidence>
<dbReference type="SUPFAM" id="SSF50249">
    <property type="entry name" value="Nucleic acid-binding proteins"/>
    <property type="match status" value="1"/>
</dbReference>
<dbReference type="AlphaFoldDB" id="A0AAU7ZXI9"/>
<dbReference type="GO" id="GO:0022627">
    <property type="term" value="C:cytosolic small ribosomal subunit"/>
    <property type="evidence" value="ECO:0007669"/>
    <property type="project" value="TreeGrafter"/>
</dbReference>
<keyword evidence="3 6" id="KW-0694">RNA-binding</keyword>
<dbReference type="InterPro" id="IPR012340">
    <property type="entry name" value="NA-bd_OB-fold"/>
</dbReference>
<evidence type="ECO:0000313" key="7">
    <source>
        <dbReference type="EMBL" id="XCC45272.1"/>
    </source>
</evidence>
<evidence type="ECO:0000256" key="1">
    <source>
        <dbReference type="ARBA" id="ARBA00010254"/>
    </source>
</evidence>
<keyword evidence="5 6" id="KW-0687">Ribonucleoprotein</keyword>
<dbReference type="HAMAP" id="MF_01345_B">
    <property type="entry name" value="Ribosomal_uS17_B"/>
    <property type="match status" value="1"/>
</dbReference>
<organism evidence="7">
    <name type="scientific">Candidatus Shikimatogenerans sp. Ttur</name>
    <dbReference type="NCBI Taxonomy" id="3158569"/>
    <lineage>
        <taxon>Bacteria</taxon>
        <taxon>Pseudomonadati</taxon>
        <taxon>Bacteroidota</taxon>
        <taxon>Flavobacteriia</taxon>
        <taxon>Flavobacteriales</taxon>
        <taxon>Candidatus Shikimatogenerans</taxon>
    </lineage>
</organism>